<keyword evidence="2" id="KW-1185">Reference proteome</keyword>
<gene>
    <name evidence="1" type="ORF">BDN72DRAFT_876692</name>
</gene>
<accession>A0ACD3B229</accession>
<sequence length="346" mass="39222">MTNIISSPRLPPELEYTIFLLAYQNDSGEAKNLVLVARRVFDWLIPHIFHVVVLSDIPVPIKFNEEVYQKYGHHVRHLFLHVTGLQRHLHMFPNVINLALWVEYNPVYLPTLLQLPLTCISTGALDLFQVFVKLTHLDLCTSFEPNSDIKSTLYLPQLTHLCVLDELPRSSFELFLERERCPQLKVVIVWVPSGLISASTLSVLDGGFELLQVDDKRVVGIKCHARRDWETGARGGEDMWKVAEGVVISRRAPRIVDGGADVRISSFLAPPVSDSNPTAILKNALRINGQTTRQPAHGSSRHFDVEMDFFISLNMEQAGGYIKECKKKRIRNAKADENLQESHTKN</sequence>
<name>A0ACD3B229_9AGAR</name>
<proteinExistence type="predicted"/>
<evidence type="ECO:0000313" key="2">
    <source>
        <dbReference type="Proteomes" id="UP000308600"/>
    </source>
</evidence>
<organism evidence="1 2">
    <name type="scientific">Pluteus cervinus</name>
    <dbReference type="NCBI Taxonomy" id="181527"/>
    <lineage>
        <taxon>Eukaryota</taxon>
        <taxon>Fungi</taxon>
        <taxon>Dikarya</taxon>
        <taxon>Basidiomycota</taxon>
        <taxon>Agaricomycotina</taxon>
        <taxon>Agaricomycetes</taxon>
        <taxon>Agaricomycetidae</taxon>
        <taxon>Agaricales</taxon>
        <taxon>Pluteineae</taxon>
        <taxon>Pluteaceae</taxon>
        <taxon>Pluteus</taxon>
    </lineage>
</organism>
<dbReference type="EMBL" id="ML208289">
    <property type="protein sequence ID" value="TFK72090.1"/>
    <property type="molecule type" value="Genomic_DNA"/>
</dbReference>
<protein>
    <submittedName>
        <fullName evidence="1">Uncharacterized protein</fullName>
    </submittedName>
</protein>
<evidence type="ECO:0000313" key="1">
    <source>
        <dbReference type="EMBL" id="TFK72090.1"/>
    </source>
</evidence>
<dbReference type="Proteomes" id="UP000308600">
    <property type="component" value="Unassembled WGS sequence"/>
</dbReference>
<reference evidence="1 2" key="1">
    <citation type="journal article" date="2019" name="Nat. Ecol. Evol.">
        <title>Megaphylogeny resolves global patterns of mushroom evolution.</title>
        <authorList>
            <person name="Varga T."/>
            <person name="Krizsan K."/>
            <person name="Foldi C."/>
            <person name="Dima B."/>
            <person name="Sanchez-Garcia M."/>
            <person name="Sanchez-Ramirez S."/>
            <person name="Szollosi G.J."/>
            <person name="Szarkandi J.G."/>
            <person name="Papp V."/>
            <person name="Albert L."/>
            <person name="Andreopoulos W."/>
            <person name="Angelini C."/>
            <person name="Antonin V."/>
            <person name="Barry K.W."/>
            <person name="Bougher N.L."/>
            <person name="Buchanan P."/>
            <person name="Buyck B."/>
            <person name="Bense V."/>
            <person name="Catcheside P."/>
            <person name="Chovatia M."/>
            <person name="Cooper J."/>
            <person name="Damon W."/>
            <person name="Desjardin D."/>
            <person name="Finy P."/>
            <person name="Geml J."/>
            <person name="Haridas S."/>
            <person name="Hughes K."/>
            <person name="Justo A."/>
            <person name="Karasinski D."/>
            <person name="Kautmanova I."/>
            <person name="Kiss B."/>
            <person name="Kocsube S."/>
            <person name="Kotiranta H."/>
            <person name="LaButti K.M."/>
            <person name="Lechner B.E."/>
            <person name="Liimatainen K."/>
            <person name="Lipzen A."/>
            <person name="Lukacs Z."/>
            <person name="Mihaltcheva S."/>
            <person name="Morgado L.N."/>
            <person name="Niskanen T."/>
            <person name="Noordeloos M.E."/>
            <person name="Ohm R.A."/>
            <person name="Ortiz-Santana B."/>
            <person name="Ovrebo C."/>
            <person name="Racz N."/>
            <person name="Riley R."/>
            <person name="Savchenko A."/>
            <person name="Shiryaev A."/>
            <person name="Soop K."/>
            <person name="Spirin V."/>
            <person name="Szebenyi C."/>
            <person name="Tomsovsky M."/>
            <person name="Tulloss R.E."/>
            <person name="Uehling J."/>
            <person name="Grigoriev I.V."/>
            <person name="Vagvolgyi C."/>
            <person name="Papp T."/>
            <person name="Martin F.M."/>
            <person name="Miettinen O."/>
            <person name="Hibbett D.S."/>
            <person name="Nagy L.G."/>
        </authorList>
    </citation>
    <scope>NUCLEOTIDE SEQUENCE [LARGE SCALE GENOMIC DNA]</scope>
    <source>
        <strain evidence="1 2">NL-1719</strain>
    </source>
</reference>